<dbReference type="InterPro" id="IPR012951">
    <property type="entry name" value="BBE"/>
</dbReference>
<organism evidence="8 9">
    <name type="scientific">Apiospora marii</name>
    <dbReference type="NCBI Taxonomy" id="335849"/>
    <lineage>
        <taxon>Eukaryota</taxon>
        <taxon>Fungi</taxon>
        <taxon>Dikarya</taxon>
        <taxon>Ascomycota</taxon>
        <taxon>Pezizomycotina</taxon>
        <taxon>Sordariomycetes</taxon>
        <taxon>Xylariomycetidae</taxon>
        <taxon>Amphisphaeriales</taxon>
        <taxon>Apiosporaceae</taxon>
        <taxon>Apiospora</taxon>
    </lineage>
</organism>
<dbReference type="InterPro" id="IPR016166">
    <property type="entry name" value="FAD-bd_PCMH"/>
</dbReference>
<reference evidence="8 9" key="1">
    <citation type="submission" date="2023-01" db="EMBL/GenBank/DDBJ databases">
        <title>Analysis of 21 Apiospora genomes using comparative genomics revels a genus with tremendous synthesis potential of carbohydrate active enzymes and secondary metabolites.</title>
        <authorList>
            <person name="Sorensen T."/>
        </authorList>
    </citation>
    <scope>NUCLEOTIDE SEQUENCE [LARGE SCALE GENOMIC DNA]</scope>
    <source>
        <strain evidence="8 9">CBS 20057</strain>
    </source>
</reference>
<dbReference type="SUPFAM" id="SSF56176">
    <property type="entry name" value="FAD-binding/transporter-associated domain-like"/>
    <property type="match status" value="1"/>
</dbReference>
<name>A0ABR1R5R1_9PEZI</name>
<evidence type="ECO:0000256" key="2">
    <source>
        <dbReference type="ARBA" id="ARBA00005466"/>
    </source>
</evidence>
<evidence type="ECO:0000256" key="4">
    <source>
        <dbReference type="ARBA" id="ARBA00022827"/>
    </source>
</evidence>
<comment type="caution">
    <text evidence="8">The sequence shown here is derived from an EMBL/GenBank/DDBJ whole genome shotgun (WGS) entry which is preliminary data.</text>
</comment>
<evidence type="ECO:0000313" key="8">
    <source>
        <dbReference type="EMBL" id="KAK8001116.1"/>
    </source>
</evidence>
<evidence type="ECO:0000256" key="6">
    <source>
        <dbReference type="SAM" id="Phobius"/>
    </source>
</evidence>
<dbReference type="EMBL" id="JAQQWI010000018">
    <property type="protein sequence ID" value="KAK8001116.1"/>
    <property type="molecule type" value="Genomic_DNA"/>
</dbReference>
<evidence type="ECO:0000256" key="1">
    <source>
        <dbReference type="ARBA" id="ARBA00001974"/>
    </source>
</evidence>
<keyword evidence="3" id="KW-0285">Flavoprotein</keyword>
<comment type="cofactor">
    <cofactor evidence="1">
        <name>FAD</name>
        <dbReference type="ChEBI" id="CHEBI:57692"/>
    </cofactor>
</comment>
<evidence type="ECO:0000256" key="5">
    <source>
        <dbReference type="ARBA" id="ARBA00023002"/>
    </source>
</evidence>
<dbReference type="Pfam" id="PF01565">
    <property type="entry name" value="FAD_binding_4"/>
    <property type="match status" value="1"/>
</dbReference>
<dbReference type="Gene3D" id="3.30.465.10">
    <property type="match status" value="2"/>
</dbReference>
<evidence type="ECO:0000259" key="7">
    <source>
        <dbReference type="PROSITE" id="PS51387"/>
    </source>
</evidence>
<dbReference type="InterPro" id="IPR036318">
    <property type="entry name" value="FAD-bd_PCMH-like_sf"/>
</dbReference>
<dbReference type="PANTHER" id="PTHR42973">
    <property type="entry name" value="BINDING OXIDOREDUCTASE, PUTATIVE (AFU_ORTHOLOGUE AFUA_1G17690)-RELATED"/>
    <property type="match status" value="1"/>
</dbReference>
<keyword evidence="4" id="KW-0274">FAD</keyword>
<proteinExistence type="inferred from homology"/>
<dbReference type="Pfam" id="PF08031">
    <property type="entry name" value="BBE"/>
    <property type="match status" value="1"/>
</dbReference>
<dbReference type="PROSITE" id="PS51387">
    <property type="entry name" value="FAD_PCMH"/>
    <property type="match status" value="1"/>
</dbReference>
<keyword evidence="5" id="KW-0560">Oxidoreductase</keyword>
<comment type="similarity">
    <text evidence="2">Belongs to the oxygen-dependent FAD-linked oxidoreductase family.</text>
</comment>
<keyword evidence="9" id="KW-1185">Reference proteome</keyword>
<dbReference type="InterPro" id="IPR006094">
    <property type="entry name" value="Oxid_FAD_bind_N"/>
</dbReference>
<evidence type="ECO:0000313" key="9">
    <source>
        <dbReference type="Proteomes" id="UP001396898"/>
    </source>
</evidence>
<keyword evidence="6" id="KW-0472">Membrane</keyword>
<protein>
    <submittedName>
        <fullName evidence="8">FAD/FMN-containing dehydrogenase</fullName>
    </submittedName>
</protein>
<keyword evidence="6" id="KW-1133">Transmembrane helix</keyword>
<dbReference type="Proteomes" id="UP001396898">
    <property type="component" value="Unassembled WGS sequence"/>
</dbReference>
<evidence type="ECO:0000256" key="3">
    <source>
        <dbReference type="ARBA" id="ARBA00022630"/>
    </source>
</evidence>
<dbReference type="InterPro" id="IPR016169">
    <property type="entry name" value="FAD-bd_PCMH_sub2"/>
</dbReference>
<keyword evidence="6" id="KW-0812">Transmembrane</keyword>
<accession>A0ABR1R5R1</accession>
<gene>
    <name evidence="8" type="ORF">PG991_013338</name>
</gene>
<dbReference type="InterPro" id="IPR050416">
    <property type="entry name" value="FAD-linked_Oxidoreductase"/>
</dbReference>
<sequence length="606" mass="66535">MSQPKEEGLAEMMLFFCSKVVLAVAAVAIHAYKAPVKSRSDNVSHCHVLPGDQDWPSTPAWDTLNTTIGGKLIKTVPIGTVCHSPGYNEVACQELQNKWSEPATHYDSSSSVMVAYWANASCDPWTPQSTPCSLGNYVSYAVDVRSAEDVAATIKFAKERNVRFLVRNTGHEYVYFISSSFGTSTDITSFFGRSTGAGALAAWTHNLKDISKSQWSDDSYEGPAFKLGAGVQGIEIITAAEKENLVVVAGYCPTVGLAGGWTQGAGHSPLTTNFGLGADQTLEFEVVTADGNIVKASKTENSDLYWALSGGGPGIYGVLTAVTIRAYEDLPVGGMGIYFNPSDTTPDKFWTALEKLYSTLPAVTDDNMHVTFSYNTTLFIMTGVTAYNQSSSAVKTTMGPFLEVINELQIQHKIWFTDSQSYLEHSHEYSDVQAAVLWWQSSGRLIPRRVLAGDDETAPEAFDDLIKVLRAVYDDGVLVGVSAMSPQNRLGVDNAVHPAWRDATVLLSMLRTWDNEPSAWEDNLAMQQRLTHVLLPEVERVTPDSGSYMNEADPFQKDWKEAYFGPNYSKLLSIKDKYDPEGVFYARMTVGSDRWDVADDGRMCRV</sequence>
<dbReference type="PANTHER" id="PTHR42973:SF39">
    <property type="entry name" value="FAD-BINDING PCMH-TYPE DOMAIN-CONTAINING PROTEIN"/>
    <property type="match status" value="1"/>
</dbReference>
<feature type="transmembrane region" description="Helical" evidence="6">
    <location>
        <begin position="12"/>
        <end position="32"/>
    </location>
</feature>
<feature type="domain" description="FAD-binding PCMH-type" evidence="7">
    <location>
        <begin position="134"/>
        <end position="329"/>
    </location>
</feature>